<gene>
    <name evidence="2" type="ORF">B0H16DRAFT_1473640</name>
</gene>
<reference evidence="2" key="1">
    <citation type="submission" date="2023-03" db="EMBL/GenBank/DDBJ databases">
        <title>Massive genome expansion in bonnet fungi (Mycena s.s.) driven by repeated elements and novel gene families across ecological guilds.</title>
        <authorList>
            <consortium name="Lawrence Berkeley National Laboratory"/>
            <person name="Harder C.B."/>
            <person name="Miyauchi S."/>
            <person name="Viragh M."/>
            <person name="Kuo A."/>
            <person name="Thoen E."/>
            <person name="Andreopoulos B."/>
            <person name="Lu D."/>
            <person name="Skrede I."/>
            <person name="Drula E."/>
            <person name="Henrissat B."/>
            <person name="Morin E."/>
            <person name="Kohler A."/>
            <person name="Barry K."/>
            <person name="LaButti K."/>
            <person name="Morin E."/>
            <person name="Salamov A."/>
            <person name="Lipzen A."/>
            <person name="Mereny Z."/>
            <person name="Hegedus B."/>
            <person name="Baldrian P."/>
            <person name="Stursova M."/>
            <person name="Weitz H."/>
            <person name="Taylor A."/>
            <person name="Grigoriev I.V."/>
            <person name="Nagy L.G."/>
            <person name="Martin F."/>
            <person name="Kauserud H."/>
        </authorList>
    </citation>
    <scope>NUCLEOTIDE SEQUENCE</scope>
    <source>
        <strain evidence="2">CBHHK182m</strain>
    </source>
</reference>
<name>A0AAD7HJB2_9AGAR</name>
<feature type="compositionally biased region" description="Basic residues" evidence="1">
    <location>
        <begin position="126"/>
        <end position="136"/>
    </location>
</feature>
<keyword evidence="3" id="KW-1185">Reference proteome</keyword>
<evidence type="ECO:0000313" key="3">
    <source>
        <dbReference type="Proteomes" id="UP001215598"/>
    </source>
</evidence>
<feature type="compositionally biased region" description="Acidic residues" evidence="1">
    <location>
        <begin position="92"/>
        <end position="120"/>
    </location>
</feature>
<dbReference type="AlphaFoldDB" id="A0AAD7HJB2"/>
<evidence type="ECO:0000313" key="2">
    <source>
        <dbReference type="EMBL" id="KAJ7721890.1"/>
    </source>
</evidence>
<accession>A0AAD7HJB2</accession>
<dbReference type="EMBL" id="JARKIB010000225">
    <property type="protein sequence ID" value="KAJ7721890.1"/>
    <property type="molecule type" value="Genomic_DNA"/>
</dbReference>
<sequence>MTSAFLTPVAAPSNATIGDVQVPADVLGHILSSCPDFTTLVAAVGVCSTWQRVFETHPTSTVLAVAYNVVGPALPQAVRFVRYPYPEKTPDDWGDGEDGDSGQDEEEEEDPEATDDDSDDGGAGPSKKKVQKKRKASATLPETESIDDLTVAERMQLQKNAAIVEKLEDLFSLRHKNHTSKTSTLTAIESHRFRRAMYRIMLYCELFYLPLNLDDIDSMEDDPGVLDKIKEARQAMLAEYSLPHQAEILAVVTFLHELIGDVLDGDDAERLKDICLATGPAVILQAHEARSEDVFEEALEPEMMSSGEDNQLYSGFVSEPLEQIWAQRQIVPPETSFGVILDDVQSVAADKCAQCNLKGVKLWSEANWSDLIAVDFCALLQGQLNKNEIETEALVQLLMSPKCGADVVVSDIYDALLPEFASWKKDESLCEACLEKLVGAHLHLWLYKRKVDDGWKAPQKCCLYRGQLSDYLIIFFVGRQIARTYYPGSTEKMFPQAVDLEGSFHAALALYSCQLGCCDGSPATPTNAEPSSVESGPFTVFYHSLSLYPRHLQATNAFLWNFYIGERGGPKSIITDWAKRGRYPRHEGAHHV</sequence>
<proteinExistence type="predicted"/>
<organism evidence="2 3">
    <name type="scientific">Mycena metata</name>
    <dbReference type="NCBI Taxonomy" id="1033252"/>
    <lineage>
        <taxon>Eukaryota</taxon>
        <taxon>Fungi</taxon>
        <taxon>Dikarya</taxon>
        <taxon>Basidiomycota</taxon>
        <taxon>Agaricomycotina</taxon>
        <taxon>Agaricomycetes</taxon>
        <taxon>Agaricomycetidae</taxon>
        <taxon>Agaricales</taxon>
        <taxon>Marasmiineae</taxon>
        <taxon>Mycenaceae</taxon>
        <taxon>Mycena</taxon>
    </lineage>
</organism>
<feature type="region of interest" description="Disordered" evidence="1">
    <location>
        <begin position="85"/>
        <end position="141"/>
    </location>
</feature>
<comment type="caution">
    <text evidence="2">The sequence shown here is derived from an EMBL/GenBank/DDBJ whole genome shotgun (WGS) entry which is preliminary data.</text>
</comment>
<evidence type="ECO:0008006" key="4">
    <source>
        <dbReference type="Google" id="ProtNLM"/>
    </source>
</evidence>
<dbReference type="Proteomes" id="UP001215598">
    <property type="component" value="Unassembled WGS sequence"/>
</dbReference>
<evidence type="ECO:0000256" key="1">
    <source>
        <dbReference type="SAM" id="MobiDB-lite"/>
    </source>
</evidence>
<protein>
    <recommendedName>
        <fullName evidence="4">F-box domain-containing protein</fullName>
    </recommendedName>
</protein>